<comment type="similarity">
    <text evidence="3">Belongs to the Nudix hydrolase family. NudC subfamily.</text>
</comment>
<protein>
    <recommendedName>
        <fullName evidence="4">NAD(+) diphosphatase</fullName>
        <ecNumber evidence="4">3.6.1.22</ecNumber>
    </recommendedName>
</protein>
<dbReference type="GO" id="GO:0046872">
    <property type="term" value="F:metal ion binding"/>
    <property type="evidence" value="ECO:0007669"/>
    <property type="project" value="UniProtKB-KW"/>
</dbReference>
<keyword evidence="7" id="KW-0460">Magnesium</keyword>
<dbReference type="GO" id="GO:0006742">
    <property type="term" value="P:NADP+ catabolic process"/>
    <property type="evidence" value="ECO:0007669"/>
    <property type="project" value="TreeGrafter"/>
</dbReference>
<comment type="cofactor">
    <cofactor evidence="1">
        <name>Mg(2+)</name>
        <dbReference type="ChEBI" id="CHEBI:18420"/>
    </cofactor>
</comment>
<accession>A0A1I4KEZ4</accession>
<dbReference type="PROSITE" id="PS00893">
    <property type="entry name" value="NUDIX_BOX"/>
    <property type="match status" value="1"/>
</dbReference>
<evidence type="ECO:0000256" key="3">
    <source>
        <dbReference type="ARBA" id="ARBA00009595"/>
    </source>
</evidence>
<evidence type="ECO:0000259" key="10">
    <source>
        <dbReference type="PROSITE" id="PS51462"/>
    </source>
</evidence>
<keyword evidence="8" id="KW-0520">NAD</keyword>
<gene>
    <name evidence="11" type="ORF">SAMN02910297_01718</name>
</gene>
<evidence type="ECO:0000313" key="12">
    <source>
        <dbReference type="Proteomes" id="UP000183442"/>
    </source>
</evidence>
<dbReference type="Gene3D" id="3.90.79.10">
    <property type="entry name" value="Nucleoside Triphosphate Pyrophosphohydrolase"/>
    <property type="match status" value="1"/>
</dbReference>
<proteinExistence type="inferred from homology"/>
<evidence type="ECO:0000256" key="2">
    <source>
        <dbReference type="ARBA" id="ARBA00001947"/>
    </source>
</evidence>
<dbReference type="PANTHER" id="PTHR42904:SF6">
    <property type="entry name" value="NAD-CAPPED RNA HYDROLASE NUDT12"/>
    <property type="match status" value="1"/>
</dbReference>
<organism evidence="11 12">
    <name type="scientific">Methanobrevibacter olleyae</name>
    <dbReference type="NCBI Taxonomy" id="294671"/>
    <lineage>
        <taxon>Archaea</taxon>
        <taxon>Methanobacteriati</taxon>
        <taxon>Methanobacteriota</taxon>
        <taxon>Methanomada group</taxon>
        <taxon>Methanobacteria</taxon>
        <taxon>Methanobacteriales</taxon>
        <taxon>Methanobacteriaceae</taxon>
        <taxon>Methanobrevibacter</taxon>
    </lineage>
</organism>
<feature type="domain" description="Nudix hydrolase" evidence="10">
    <location>
        <begin position="165"/>
        <end position="304"/>
    </location>
</feature>
<dbReference type="Gene3D" id="3.90.79.20">
    <property type="match status" value="1"/>
</dbReference>
<keyword evidence="6" id="KW-0378">Hydrolase</keyword>
<dbReference type="RefSeq" id="WP_074798888.1">
    <property type="nucleotide sequence ID" value="NZ_FOTL01000037.1"/>
</dbReference>
<dbReference type="InterPro" id="IPR015376">
    <property type="entry name" value="Znr_NADH_PPase"/>
</dbReference>
<dbReference type="InterPro" id="IPR015797">
    <property type="entry name" value="NUDIX_hydrolase-like_dom_sf"/>
</dbReference>
<dbReference type="PANTHER" id="PTHR42904">
    <property type="entry name" value="NUDIX HYDROLASE, NUDC SUBFAMILY"/>
    <property type="match status" value="1"/>
</dbReference>
<dbReference type="CDD" id="cd03429">
    <property type="entry name" value="NUDIX_NADH_pyrophosphatase_Nudt13"/>
    <property type="match status" value="1"/>
</dbReference>
<evidence type="ECO:0000256" key="4">
    <source>
        <dbReference type="ARBA" id="ARBA00012381"/>
    </source>
</evidence>
<dbReference type="GO" id="GO:0019677">
    <property type="term" value="P:NAD+ catabolic process"/>
    <property type="evidence" value="ECO:0007669"/>
    <property type="project" value="TreeGrafter"/>
</dbReference>
<dbReference type="EMBL" id="FOTL01000037">
    <property type="protein sequence ID" value="SFL77308.1"/>
    <property type="molecule type" value="Genomic_DNA"/>
</dbReference>
<name>A0A1I4KEZ4_METOL</name>
<evidence type="ECO:0000256" key="9">
    <source>
        <dbReference type="ARBA" id="ARBA00023679"/>
    </source>
</evidence>
<dbReference type="Pfam" id="PF00293">
    <property type="entry name" value="NUDIX"/>
    <property type="match status" value="1"/>
</dbReference>
<evidence type="ECO:0000256" key="5">
    <source>
        <dbReference type="ARBA" id="ARBA00022723"/>
    </source>
</evidence>
<evidence type="ECO:0000256" key="1">
    <source>
        <dbReference type="ARBA" id="ARBA00001946"/>
    </source>
</evidence>
<sequence length="304" mass="35338">MKNKIEEKESLSIYDNYKLDSEIKNSSQKYYFIFNEKKLLLINNEVPILKDLNELKIDEKDVKNCIYIGEFYLKDCYVIELNDNWDMEKFNDKAQGNDLENNLDFLDLYEVFNINEEAYLLGGRAIQIIDWENNHQYCGRCGTKTITSDVEMAKVCPKCGFTSFTRICPAIITTIIKKDEKELDMEGKAINKVLMAKHSYHKTHGYSLIAGFLEAGESIEEAVKREVKEEVGIEVDDIEYFGSQSWPFPNSLMVGCICKYKSGEIKVDDDEILKAKWFKKEEIETPPSEISIFSKLIKNFKENY</sequence>
<dbReference type="InterPro" id="IPR000086">
    <property type="entry name" value="NUDIX_hydrolase_dom"/>
</dbReference>
<keyword evidence="5" id="KW-0479">Metal-binding</keyword>
<dbReference type="PROSITE" id="PS51462">
    <property type="entry name" value="NUDIX"/>
    <property type="match status" value="1"/>
</dbReference>
<dbReference type="OrthoDB" id="40462at2157"/>
<evidence type="ECO:0000313" key="11">
    <source>
        <dbReference type="EMBL" id="SFL77308.1"/>
    </source>
</evidence>
<dbReference type="InterPro" id="IPR020084">
    <property type="entry name" value="NUDIX_hydrolase_CS"/>
</dbReference>
<dbReference type="SUPFAM" id="SSF55811">
    <property type="entry name" value="Nudix"/>
    <property type="match status" value="2"/>
</dbReference>
<evidence type="ECO:0000256" key="7">
    <source>
        <dbReference type="ARBA" id="ARBA00022842"/>
    </source>
</evidence>
<dbReference type="EC" id="3.6.1.22" evidence="4"/>
<dbReference type="Proteomes" id="UP000183442">
    <property type="component" value="Unassembled WGS sequence"/>
</dbReference>
<dbReference type="GO" id="GO:0035529">
    <property type="term" value="F:NADH pyrophosphatase activity"/>
    <property type="evidence" value="ECO:0007669"/>
    <property type="project" value="TreeGrafter"/>
</dbReference>
<dbReference type="InterPro" id="IPR050241">
    <property type="entry name" value="NAD-cap_RNA_hydrolase_NudC"/>
</dbReference>
<dbReference type="Pfam" id="PF09297">
    <property type="entry name" value="Zn_ribbon_NUD"/>
    <property type="match status" value="1"/>
</dbReference>
<dbReference type="NCBIfam" id="NF001299">
    <property type="entry name" value="PRK00241.1"/>
    <property type="match status" value="1"/>
</dbReference>
<comment type="catalytic activity">
    <reaction evidence="9">
        <text>a 5'-end NAD(+)-phospho-ribonucleoside in mRNA + H2O = a 5'-end phospho-adenosine-phospho-ribonucleoside in mRNA + beta-nicotinamide D-ribonucleotide + 2 H(+)</text>
        <dbReference type="Rhea" id="RHEA:60876"/>
        <dbReference type="Rhea" id="RHEA-COMP:15698"/>
        <dbReference type="Rhea" id="RHEA-COMP:15719"/>
        <dbReference type="ChEBI" id="CHEBI:14649"/>
        <dbReference type="ChEBI" id="CHEBI:15377"/>
        <dbReference type="ChEBI" id="CHEBI:15378"/>
        <dbReference type="ChEBI" id="CHEBI:144029"/>
        <dbReference type="ChEBI" id="CHEBI:144051"/>
    </reaction>
    <physiologicalReaction direction="left-to-right" evidence="9">
        <dbReference type="Rhea" id="RHEA:60877"/>
    </physiologicalReaction>
</comment>
<reference evidence="12" key="1">
    <citation type="submission" date="2016-10" db="EMBL/GenBank/DDBJ databases">
        <authorList>
            <person name="Varghese N."/>
        </authorList>
    </citation>
    <scope>NUCLEOTIDE SEQUENCE [LARGE SCALE GENOMIC DNA]</scope>
    <source>
        <strain evidence="12">DSM 16632</strain>
    </source>
</reference>
<dbReference type="InterPro" id="IPR020476">
    <property type="entry name" value="Nudix_hydrolase"/>
</dbReference>
<evidence type="ECO:0000256" key="6">
    <source>
        <dbReference type="ARBA" id="ARBA00022801"/>
    </source>
</evidence>
<dbReference type="AlphaFoldDB" id="A0A1I4KEZ4"/>
<dbReference type="PRINTS" id="PR00502">
    <property type="entry name" value="NUDIXFAMILY"/>
</dbReference>
<dbReference type="GO" id="GO:0005829">
    <property type="term" value="C:cytosol"/>
    <property type="evidence" value="ECO:0007669"/>
    <property type="project" value="TreeGrafter"/>
</dbReference>
<comment type="cofactor">
    <cofactor evidence="2">
        <name>Zn(2+)</name>
        <dbReference type="ChEBI" id="CHEBI:29105"/>
    </cofactor>
</comment>
<dbReference type="InterPro" id="IPR049734">
    <property type="entry name" value="NudC-like_C"/>
</dbReference>
<evidence type="ECO:0000256" key="8">
    <source>
        <dbReference type="ARBA" id="ARBA00023027"/>
    </source>
</evidence>